<reference evidence="1" key="1">
    <citation type="submission" date="2022-06" db="EMBL/GenBank/DDBJ databases">
        <title>Aeoliella straminimaris, a novel planctomycete from sediments.</title>
        <authorList>
            <person name="Vitorino I.R."/>
            <person name="Lage O.M."/>
        </authorList>
    </citation>
    <scope>NUCLEOTIDE SEQUENCE</scope>
    <source>
        <strain evidence="1">ICT_H6.2</strain>
    </source>
</reference>
<proteinExistence type="predicted"/>
<organism evidence="1 2">
    <name type="scientific">Aeoliella straminimaris</name>
    <dbReference type="NCBI Taxonomy" id="2954799"/>
    <lineage>
        <taxon>Bacteria</taxon>
        <taxon>Pseudomonadati</taxon>
        <taxon>Planctomycetota</taxon>
        <taxon>Planctomycetia</taxon>
        <taxon>Pirellulales</taxon>
        <taxon>Lacipirellulaceae</taxon>
        <taxon>Aeoliella</taxon>
    </lineage>
</organism>
<evidence type="ECO:0000313" key="2">
    <source>
        <dbReference type="Proteomes" id="UP001155241"/>
    </source>
</evidence>
<sequence>GEVHVGAMWQDTAQTVELTIDHAILGNDLNVAVDQFEPNPWNFLVGTMWALDERVQVIVEGGMGGRSYIITGLTHRY</sequence>
<dbReference type="EMBL" id="JAMXLR010000024">
    <property type="protein sequence ID" value="MCO6043397.1"/>
    <property type="molecule type" value="Genomic_DNA"/>
</dbReference>
<feature type="non-terminal residue" evidence="1">
    <location>
        <position position="1"/>
    </location>
</feature>
<name>A0A9X2F6V3_9BACT</name>
<keyword evidence="2" id="KW-1185">Reference proteome</keyword>
<protein>
    <submittedName>
        <fullName evidence="1">Uncharacterized protein</fullName>
    </submittedName>
</protein>
<dbReference type="Proteomes" id="UP001155241">
    <property type="component" value="Unassembled WGS sequence"/>
</dbReference>
<dbReference type="AlphaFoldDB" id="A0A9X2F6V3"/>
<evidence type="ECO:0000313" key="1">
    <source>
        <dbReference type="EMBL" id="MCO6043397.1"/>
    </source>
</evidence>
<accession>A0A9X2F6V3</accession>
<dbReference type="RefSeq" id="WP_252851504.1">
    <property type="nucleotide sequence ID" value="NZ_JAMXLR010000024.1"/>
</dbReference>
<comment type="caution">
    <text evidence="1">The sequence shown here is derived from an EMBL/GenBank/DDBJ whole genome shotgun (WGS) entry which is preliminary data.</text>
</comment>
<gene>
    <name evidence="1" type="ORF">NG895_05710</name>
</gene>